<protein>
    <recommendedName>
        <fullName evidence="2">arsenate reductase (glutathione/glutaredoxin)</fullName>
        <ecNumber evidence="2">1.20.4.1</ecNumber>
    </recommendedName>
</protein>
<evidence type="ECO:0000256" key="1">
    <source>
        <dbReference type="ARBA" id="ARBA00023002"/>
    </source>
</evidence>
<evidence type="ECO:0000256" key="5">
    <source>
        <dbReference type="SAM" id="Phobius"/>
    </source>
</evidence>
<dbReference type="AlphaFoldDB" id="A0A5N6RMI1"/>
<keyword evidence="1" id="KW-0560">Oxidoreductase</keyword>
<keyword evidence="8" id="KW-1185">Reference proteome</keyword>
<dbReference type="SUPFAM" id="SSF52821">
    <property type="entry name" value="Rhodanese/Cell cycle control phosphatase"/>
    <property type="match status" value="1"/>
</dbReference>
<name>A0A5N6RMI1_9ROSI</name>
<dbReference type="InterPro" id="IPR036873">
    <property type="entry name" value="Rhodanese-like_dom_sf"/>
</dbReference>
<evidence type="ECO:0000256" key="2">
    <source>
        <dbReference type="ARBA" id="ARBA00038969"/>
    </source>
</evidence>
<dbReference type="GO" id="GO:0008794">
    <property type="term" value="F:arsenate reductase (glutaredoxin) activity"/>
    <property type="evidence" value="ECO:0007669"/>
    <property type="project" value="UniProtKB-EC"/>
</dbReference>
<dbReference type="GO" id="GO:0005634">
    <property type="term" value="C:nucleus"/>
    <property type="evidence" value="ECO:0007669"/>
    <property type="project" value="TreeGrafter"/>
</dbReference>
<accession>A0A5N6RMI1</accession>
<dbReference type="PANTHER" id="PTHR10828">
    <property type="entry name" value="M-PHASE INDUCER PHOSPHATASE DUAL SPECIFICITY PHOSPHATASE CDC25"/>
    <property type="match status" value="1"/>
</dbReference>
<comment type="catalytic activity">
    <reaction evidence="3">
        <text>[glutaredoxin]-dithiol + arsenate + glutathione + H(+) = glutathionyl-S-S-[glutaredoxin] + arsenite + H2O</text>
        <dbReference type="Rhea" id="RHEA:22016"/>
        <dbReference type="Rhea" id="RHEA-COMP:10729"/>
        <dbReference type="Rhea" id="RHEA-COMP:17668"/>
        <dbReference type="ChEBI" id="CHEBI:15377"/>
        <dbReference type="ChEBI" id="CHEBI:15378"/>
        <dbReference type="ChEBI" id="CHEBI:29242"/>
        <dbReference type="ChEBI" id="CHEBI:29950"/>
        <dbReference type="ChEBI" id="CHEBI:48597"/>
        <dbReference type="ChEBI" id="CHEBI:57925"/>
        <dbReference type="ChEBI" id="CHEBI:146199"/>
        <dbReference type="EC" id="1.20.4.1"/>
    </reaction>
</comment>
<feature type="region of interest" description="Disordered" evidence="4">
    <location>
        <begin position="215"/>
        <end position="247"/>
    </location>
</feature>
<keyword evidence="5" id="KW-1133">Transmembrane helix</keyword>
<dbReference type="OrthoDB" id="102559at2759"/>
<evidence type="ECO:0000256" key="3">
    <source>
        <dbReference type="ARBA" id="ARBA00051619"/>
    </source>
</evidence>
<dbReference type="Pfam" id="PF00581">
    <property type="entry name" value="Rhodanese"/>
    <property type="match status" value="1"/>
</dbReference>
<gene>
    <name evidence="7" type="ORF">FH972_017635</name>
</gene>
<reference evidence="7 8" key="1">
    <citation type="submission" date="2019-06" db="EMBL/GenBank/DDBJ databases">
        <title>A chromosomal-level reference genome of Carpinus fangiana (Coryloideae, Betulaceae).</title>
        <authorList>
            <person name="Yang X."/>
            <person name="Wang Z."/>
            <person name="Zhang L."/>
            <person name="Hao G."/>
            <person name="Liu J."/>
            <person name="Yang Y."/>
        </authorList>
    </citation>
    <scope>NUCLEOTIDE SEQUENCE [LARGE SCALE GENOMIC DNA]</scope>
    <source>
        <strain evidence="7">Cfa_2016G</strain>
        <tissue evidence="7">Leaf</tissue>
    </source>
</reference>
<evidence type="ECO:0000313" key="7">
    <source>
        <dbReference type="EMBL" id="KAE8099677.1"/>
    </source>
</evidence>
<dbReference type="Gene3D" id="3.40.250.10">
    <property type="entry name" value="Rhodanese-like domain"/>
    <property type="match status" value="1"/>
</dbReference>
<dbReference type="GO" id="GO:0005737">
    <property type="term" value="C:cytoplasm"/>
    <property type="evidence" value="ECO:0007669"/>
    <property type="project" value="TreeGrafter"/>
</dbReference>
<dbReference type="SMART" id="SM00450">
    <property type="entry name" value="RHOD"/>
    <property type="match status" value="1"/>
</dbReference>
<evidence type="ECO:0000313" key="8">
    <source>
        <dbReference type="Proteomes" id="UP000327013"/>
    </source>
</evidence>
<dbReference type="Proteomes" id="UP000327013">
    <property type="component" value="Chromosome 7"/>
</dbReference>
<feature type="transmembrane region" description="Helical" evidence="5">
    <location>
        <begin position="163"/>
        <end position="189"/>
    </location>
</feature>
<keyword evidence="5" id="KW-0812">Transmembrane</keyword>
<dbReference type="InterPro" id="IPR001763">
    <property type="entry name" value="Rhodanese-like_dom"/>
</dbReference>
<organism evidence="7 8">
    <name type="scientific">Carpinus fangiana</name>
    <dbReference type="NCBI Taxonomy" id="176857"/>
    <lineage>
        <taxon>Eukaryota</taxon>
        <taxon>Viridiplantae</taxon>
        <taxon>Streptophyta</taxon>
        <taxon>Embryophyta</taxon>
        <taxon>Tracheophyta</taxon>
        <taxon>Spermatophyta</taxon>
        <taxon>Magnoliopsida</taxon>
        <taxon>eudicotyledons</taxon>
        <taxon>Gunneridae</taxon>
        <taxon>Pentapetalae</taxon>
        <taxon>rosids</taxon>
        <taxon>fabids</taxon>
        <taxon>Fagales</taxon>
        <taxon>Betulaceae</taxon>
        <taxon>Carpinus</taxon>
    </lineage>
</organism>
<dbReference type="PANTHER" id="PTHR10828:SF38">
    <property type="entry name" value="ARSENICAL-RESISTANCE PROTEIN 2-RELATED"/>
    <property type="match status" value="1"/>
</dbReference>
<dbReference type="GO" id="GO:0004725">
    <property type="term" value="F:protein tyrosine phosphatase activity"/>
    <property type="evidence" value="ECO:0007669"/>
    <property type="project" value="TreeGrafter"/>
</dbReference>
<sequence length="247" mass="27243">MARSISYLTGSQLLSLKRRPNIAIIDVRDDERSYDGHIAGSLHYASDTFSDKISNLIQEVKGKDTLVFHCALSQVRGPTCARKFANHLEEIKEDAGVKNILILERGFNGWEASGRPVCRCTDVPCKGASAKYVMCCRSSLYTTFAKYSGEKLMDSIVNAKTNFAVCLACLLPLFLVPIVNILPLLFYYIMGKVYGILGWEYRKPERVPPACPYKPAAKKDSKVGVEAVPGAPESVSEPVGVADEKRD</sequence>
<evidence type="ECO:0000259" key="6">
    <source>
        <dbReference type="PROSITE" id="PS50206"/>
    </source>
</evidence>
<proteinExistence type="predicted"/>
<dbReference type="EC" id="1.20.4.1" evidence="2"/>
<evidence type="ECO:0000256" key="4">
    <source>
        <dbReference type="SAM" id="MobiDB-lite"/>
    </source>
</evidence>
<dbReference type="PROSITE" id="PS50206">
    <property type="entry name" value="RHODANESE_3"/>
    <property type="match status" value="1"/>
</dbReference>
<feature type="domain" description="Rhodanese" evidence="6">
    <location>
        <begin position="18"/>
        <end position="119"/>
    </location>
</feature>
<dbReference type="EMBL" id="CM017327">
    <property type="protein sequence ID" value="KAE8099677.1"/>
    <property type="molecule type" value="Genomic_DNA"/>
</dbReference>
<dbReference type="FunFam" id="3.40.250.10:FF:000037">
    <property type="entry name" value="Dual-specificity phosphatase CDC25"/>
    <property type="match status" value="1"/>
</dbReference>
<keyword evidence="5" id="KW-0472">Membrane</keyword>